<reference evidence="3" key="1">
    <citation type="submission" date="2025-08" db="UniProtKB">
        <authorList>
            <consortium name="RefSeq"/>
        </authorList>
    </citation>
    <scope>IDENTIFICATION</scope>
    <source>
        <tissue evidence="3">Thorax and Abdomen</tissue>
    </source>
</reference>
<evidence type="ECO:0000256" key="1">
    <source>
        <dbReference type="SAM" id="Coils"/>
    </source>
</evidence>
<gene>
    <name evidence="3" type="primary">LOC124293709</name>
</gene>
<keyword evidence="1" id="KW-0175">Coiled coil</keyword>
<protein>
    <submittedName>
        <fullName evidence="3">Uncharacterized protein LOC124293709</fullName>
    </submittedName>
</protein>
<dbReference type="SUPFAM" id="SSF53098">
    <property type="entry name" value="Ribonuclease H-like"/>
    <property type="match status" value="1"/>
</dbReference>
<accession>A0ABM3FUP0</accession>
<organism evidence="2 3">
    <name type="scientific">Neodiprion lecontei</name>
    <name type="common">Redheaded pine sawfly</name>
    <dbReference type="NCBI Taxonomy" id="441921"/>
    <lineage>
        <taxon>Eukaryota</taxon>
        <taxon>Metazoa</taxon>
        <taxon>Ecdysozoa</taxon>
        <taxon>Arthropoda</taxon>
        <taxon>Hexapoda</taxon>
        <taxon>Insecta</taxon>
        <taxon>Pterygota</taxon>
        <taxon>Neoptera</taxon>
        <taxon>Endopterygota</taxon>
        <taxon>Hymenoptera</taxon>
        <taxon>Tenthredinoidea</taxon>
        <taxon>Diprionidae</taxon>
        <taxon>Diprioninae</taxon>
        <taxon>Neodiprion</taxon>
    </lineage>
</organism>
<dbReference type="RefSeq" id="XP_046591733.1">
    <property type="nucleotide sequence ID" value="XM_046735777.1"/>
</dbReference>
<evidence type="ECO:0000313" key="2">
    <source>
        <dbReference type="Proteomes" id="UP000829291"/>
    </source>
</evidence>
<sequence length="727" mass="83447">MVLCNQLDADMKAEIIWAIKNVHSNMSAASCDDLKEVFQAMFPGAISEKFSLGRTKLGYLITEALGPYFKKILTDDVQQSTSYCLSYDETTNVEHKKELQVRVRYFSETNKEVVAHHVQTFFMGHATAEELAKCINKAIVEADFLQDKLIMLGADGPNVNKKVWSILNTEVNQLRGKGLLDIGSCNIHIIHNAFLKGLSELGNEVSDLILQIYYFFHGWPSRCEDFEKCQIEENLPTNHFIKHVATRWLTLEPSAQRVLEQWKGLTRYFLRFIPNKKDCKQLMASQKYLTICKYIRQKDMKAQFYFVIDSAAIFTKFSLQFQKEEPLIHILFDELQNVILTLAGRVCKVESLKNYKKNDMKGHILFADTNLCPINSIVIDKTVQECLNDNALSDKERQHFLLQARNHYKEAALHILKKSSLQAYPHSNLIYSCRCLQPQRIKRTISCSHIVKIAEAMPLLEAISSSTLLDEWKLLQLEDLPELEQDRIDHYWQKNVFSVKDSSNIQKYPIITRVVKACLALAHGSADVERGFSRSKRILSIDKAAMSERTLNARLAICDGTKKFKNKPHLVPITRDLITSGRLAHQNYTCFLEEERKKKYKTAEAAKAEKMRLEQEKENLKEIESKKQSIEDLEVKLKVAQKEQDMKKQSADALLSEANKRLQVALKNQDLQAAQLAQGLIEGAEKLREQERTQENVASRLAKQVEKRKSGLLSDLFAKKQKITKDI</sequence>
<keyword evidence="2" id="KW-1185">Reference proteome</keyword>
<dbReference type="InterPro" id="IPR012337">
    <property type="entry name" value="RNaseH-like_sf"/>
</dbReference>
<dbReference type="GeneID" id="124293709"/>
<proteinExistence type="predicted"/>
<dbReference type="Proteomes" id="UP000829291">
    <property type="component" value="Chromosome 3"/>
</dbReference>
<name>A0ABM3FUP0_NEOLC</name>
<evidence type="ECO:0000313" key="3">
    <source>
        <dbReference type="RefSeq" id="XP_046591733.1"/>
    </source>
</evidence>
<dbReference type="PANTHER" id="PTHR37162:SF11">
    <property type="match status" value="1"/>
</dbReference>
<dbReference type="PANTHER" id="PTHR37162">
    <property type="entry name" value="HAT FAMILY DIMERISATION DOMAINCONTAINING PROTEIN-RELATED"/>
    <property type="match status" value="1"/>
</dbReference>
<feature type="coiled-coil region" evidence="1">
    <location>
        <begin position="596"/>
        <end position="650"/>
    </location>
</feature>